<evidence type="ECO:0000313" key="2">
    <source>
        <dbReference type="EMBL" id="KAF2398716.1"/>
    </source>
</evidence>
<dbReference type="PROSITE" id="PS51402">
    <property type="entry name" value="CATALASE_3"/>
    <property type="match status" value="1"/>
</dbReference>
<protein>
    <submittedName>
        <fullName evidence="2">Catalase related subgroup</fullName>
    </submittedName>
</protein>
<dbReference type="InterPro" id="IPR024168">
    <property type="entry name" value="Catalase_SrpA-type_pred"/>
</dbReference>
<dbReference type="PANTHER" id="PTHR11465:SF62">
    <property type="entry name" value="CATALASE T"/>
    <property type="match status" value="1"/>
</dbReference>
<dbReference type="Gene3D" id="1.20.1280.120">
    <property type="match status" value="1"/>
</dbReference>
<accession>A0A6G1HS71</accession>
<dbReference type="InterPro" id="IPR011614">
    <property type="entry name" value="Catalase_core"/>
</dbReference>
<evidence type="ECO:0000313" key="3">
    <source>
        <dbReference type="Proteomes" id="UP000799640"/>
    </source>
</evidence>
<dbReference type="SMART" id="SM01060">
    <property type="entry name" value="Catalase"/>
    <property type="match status" value="1"/>
</dbReference>
<feature type="domain" description="Catalase core" evidence="1">
    <location>
        <begin position="1"/>
        <end position="321"/>
    </location>
</feature>
<gene>
    <name evidence="2" type="ORF">EJ06DRAFT_496445</name>
</gene>
<name>A0A6G1HS71_9PEZI</name>
<dbReference type="Pfam" id="PF00199">
    <property type="entry name" value="Catalase"/>
    <property type="match status" value="1"/>
</dbReference>
<dbReference type="AlphaFoldDB" id="A0A6G1HS71"/>
<dbReference type="PIRSF" id="PIRSF000296">
    <property type="entry name" value="SrpA"/>
    <property type="match status" value="1"/>
</dbReference>
<dbReference type="OrthoDB" id="2379805at2759"/>
<dbReference type="InterPro" id="IPR020835">
    <property type="entry name" value="Catalase_sf"/>
</dbReference>
<dbReference type="GO" id="GO:0042744">
    <property type="term" value="P:hydrogen peroxide catabolic process"/>
    <property type="evidence" value="ECO:0007669"/>
    <property type="project" value="TreeGrafter"/>
</dbReference>
<dbReference type="Gene3D" id="2.40.180.10">
    <property type="entry name" value="Catalase core domain"/>
    <property type="match status" value="1"/>
</dbReference>
<dbReference type="GO" id="GO:0042542">
    <property type="term" value="P:response to hydrogen peroxide"/>
    <property type="evidence" value="ECO:0007669"/>
    <property type="project" value="TreeGrafter"/>
</dbReference>
<dbReference type="SUPFAM" id="SSF56634">
    <property type="entry name" value="Heme-dependent catalase-like"/>
    <property type="match status" value="1"/>
</dbReference>
<dbReference type="PANTHER" id="PTHR11465">
    <property type="entry name" value="CATALASE"/>
    <property type="match status" value="1"/>
</dbReference>
<dbReference type="EMBL" id="ML996699">
    <property type="protein sequence ID" value="KAF2398716.1"/>
    <property type="molecule type" value="Genomic_DNA"/>
</dbReference>
<dbReference type="Proteomes" id="UP000799640">
    <property type="component" value="Unassembled WGS sequence"/>
</dbReference>
<reference evidence="2" key="1">
    <citation type="journal article" date="2020" name="Stud. Mycol.">
        <title>101 Dothideomycetes genomes: a test case for predicting lifestyles and emergence of pathogens.</title>
        <authorList>
            <person name="Haridas S."/>
            <person name="Albert R."/>
            <person name="Binder M."/>
            <person name="Bloem J."/>
            <person name="Labutti K."/>
            <person name="Salamov A."/>
            <person name="Andreopoulos B."/>
            <person name="Baker S."/>
            <person name="Barry K."/>
            <person name="Bills G."/>
            <person name="Bluhm B."/>
            <person name="Cannon C."/>
            <person name="Castanera R."/>
            <person name="Culley D."/>
            <person name="Daum C."/>
            <person name="Ezra D."/>
            <person name="Gonzalez J."/>
            <person name="Henrissat B."/>
            <person name="Kuo A."/>
            <person name="Liang C."/>
            <person name="Lipzen A."/>
            <person name="Lutzoni F."/>
            <person name="Magnuson J."/>
            <person name="Mondo S."/>
            <person name="Nolan M."/>
            <person name="Ohm R."/>
            <person name="Pangilinan J."/>
            <person name="Park H.-J."/>
            <person name="Ramirez L."/>
            <person name="Alfaro M."/>
            <person name="Sun H."/>
            <person name="Tritt A."/>
            <person name="Yoshinaga Y."/>
            <person name="Zwiers L.-H."/>
            <person name="Turgeon B."/>
            <person name="Goodwin S."/>
            <person name="Spatafora J."/>
            <person name="Crous P."/>
            <person name="Grigoriev I."/>
        </authorList>
    </citation>
    <scope>NUCLEOTIDE SEQUENCE</scope>
    <source>
        <strain evidence="2">CBS 262.69</strain>
    </source>
</reference>
<dbReference type="GO" id="GO:0004096">
    <property type="term" value="F:catalase activity"/>
    <property type="evidence" value="ECO:0007669"/>
    <property type="project" value="InterPro"/>
</dbReference>
<dbReference type="GO" id="GO:0005739">
    <property type="term" value="C:mitochondrion"/>
    <property type="evidence" value="ECO:0007669"/>
    <property type="project" value="TreeGrafter"/>
</dbReference>
<proteinExistence type="predicted"/>
<dbReference type="InterPro" id="IPR018028">
    <property type="entry name" value="Catalase"/>
</dbReference>
<dbReference type="GO" id="GO:0020037">
    <property type="term" value="F:heme binding"/>
    <property type="evidence" value="ECO:0007669"/>
    <property type="project" value="InterPro"/>
</dbReference>
<keyword evidence="3" id="KW-1185">Reference proteome</keyword>
<dbReference type="CDD" id="cd08153">
    <property type="entry name" value="srpA_like"/>
    <property type="match status" value="1"/>
</dbReference>
<dbReference type="GO" id="GO:0005777">
    <property type="term" value="C:peroxisome"/>
    <property type="evidence" value="ECO:0007669"/>
    <property type="project" value="TreeGrafter"/>
</dbReference>
<sequence length="321" mass="34336">MPLPSDPELVKTAENLLALFHKVFGDHPGYRPAHAKGILLSGTFTPSETAKTLSTAPHFNAPTPILARLSDSTGLPAIPDTVADSRPHGLGLRFDLGGRKHTDIVAHSTPRFPVRTGEEFLGLLTAIATSPPGGAEPSPVQKFVGARPYTQAFLGYPKPALESWAGQEYHGINAFKLISPEGKGTFVRWIVEPEAQVATLSDKEVGAKGADYLREEIAARLGGGKVTWQLKAQVAAEGDVTDDATVVWPAERDVVTLGTIVVDAVVPDGDEKAKTIIFDPIPRVEGVEPSDDPILEFRAGLYLISGRERRKAVADGTSKKE</sequence>
<evidence type="ECO:0000259" key="1">
    <source>
        <dbReference type="SMART" id="SM01060"/>
    </source>
</evidence>
<organism evidence="2 3">
    <name type="scientific">Trichodelitschia bisporula</name>
    <dbReference type="NCBI Taxonomy" id="703511"/>
    <lineage>
        <taxon>Eukaryota</taxon>
        <taxon>Fungi</taxon>
        <taxon>Dikarya</taxon>
        <taxon>Ascomycota</taxon>
        <taxon>Pezizomycotina</taxon>
        <taxon>Dothideomycetes</taxon>
        <taxon>Dothideomycetes incertae sedis</taxon>
        <taxon>Phaeotrichales</taxon>
        <taxon>Phaeotrichaceae</taxon>
        <taxon>Trichodelitschia</taxon>
    </lineage>
</organism>